<evidence type="ECO:0000256" key="1">
    <source>
        <dbReference type="ARBA" id="ARBA00022737"/>
    </source>
</evidence>
<dbReference type="SUPFAM" id="SSF52047">
    <property type="entry name" value="RNI-like"/>
    <property type="match status" value="1"/>
</dbReference>
<evidence type="ECO:0000256" key="2">
    <source>
        <dbReference type="ARBA" id="ARBA00022803"/>
    </source>
</evidence>
<keyword evidence="1" id="KW-0677">Repeat</keyword>
<evidence type="ECO:0000256" key="3">
    <source>
        <dbReference type="PROSITE-ProRule" id="PRU00339"/>
    </source>
</evidence>
<reference evidence="5" key="1">
    <citation type="journal article" date="2014" name="Proc. Natl. Acad. Sci. U.S.A.">
        <title>Extensive sampling of basidiomycete genomes demonstrates inadequacy of the white-rot/brown-rot paradigm for wood decay fungi.</title>
        <authorList>
            <person name="Riley R."/>
            <person name="Salamov A.A."/>
            <person name="Brown D.W."/>
            <person name="Nagy L.G."/>
            <person name="Floudas D."/>
            <person name="Held B.W."/>
            <person name="Levasseur A."/>
            <person name="Lombard V."/>
            <person name="Morin E."/>
            <person name="Otillar R."/>
            <person name="Lindquist E.A."/>
            <person name="Sun H."/>
            <person name="LaButti K.M."/>
            <person name="Schmutz J."/>
            <person name="Jabbour D."/>
            <person name="Luo H."/>
            <person name="Baker S.E."/>
            <person name="Pisabarro A.G."/>
            <person name="Walton J.D."/>
            <person name="Blanchette R.A."/>
            <person name="Henrissat B."/>
            <person name="Martin F."/>
            <person name="Cullen D."/>
            <person name="Hibbett D.S."/>
            <person name="Grigoriev I.V."/>
        </authorList>
    </citation>
    <scope>NUCLEOTIDE SEQUENCE [LARGE SCALE GENOMIC DNA]</scope>
    <source>
        <strain evidence="5">CBS 339.88</strain>
    </source>
</reference>
<evidence type="ECO:0000313" key="5">
    <source>
        <dbReference type="Proteomes" id="UP000027222"/>
    </source>
</evidence>
<keyword evidence="5" id="KW-1185">Reference proteome</keyword>
<dbReference type="GO" id="GO:0051879">
    <property type="term" value="F:Hsp90 protein binding"/>
    <property type="evidence" value="ECO:0007669"/>
    <property type="project" value="TreeGrafter"/>
</dbReference>
<accession>A0A067TKR7</accession>
<dbReference type="InterPro" id="IPR011990">
    <property type="entry name" value="TPR-like_helical_dom_sf"/>
</dbReference>
<dbReference type="PROSITE" id="PS50005">
    <property type="entry name" value="TPR"/>
    <property type="match status" value="1"/>
</dbReference>
<dbReference type="Gene3D" id="3.80.10.10">
    <property type="entry name" value="Ribonuclease Inhibitor"/>
    <property type="match status" value="1"/>
</dbReference>
<dbReference type="SUPFAM" id="SSF48452">
    <property type="entry name" value="TPR-like"/>
    <property type="match status" value="1"/>
</dbReference>
<keyword evidence="2 3" id="KW-0802">TPR repeat</keyword>
<dbReference type="InterPro" id="IPR036047">
    <property type="entry name" value="F-box-like_dom_sf"/>
</dbReference>
<name>A0A067TKR7_GALM3</name>
<organism evidence="4 5">
    <name type="scientific">Galerina marginata (strain CBS 339.88)</name>
    <dbReference type="NCBI Taxonomy" id="685588"/>
    <lineage>
        <taxon>Eukaryota</taxon>
        <taxon>Fungi</taxon>
        <taxon>Dikarya</taxon>
        <taxon>Basidiomycota</taxon>
        <taxon>Agaricomycotina</taxon>
        <taxon>Agaricomycetes</taxon>
        <taxon>Agaricomycetidae</taxon>
        <taxon>Agaricales</taxon>
        <taxon>Agaricineae</taxon>
        <taxon>Strophariaceae</taxon>
        <taxon>Galerina</taxon>
    </lineage>
</organism>
<sequence length="585" mass="65861">MSRKPFEEGLSCYKAGNYPEALQHFSKAIERGGPNCYNVLDSRAAVYLKIGDLKSALKDAKHTIDLAPDRWQGHARAARVFFRMKKFDRSRIMVKMAMDRLKDEETERRASLLSLKAEVDNAEAQVEAEGRQVKRDLERRRRLFADHMGSLPIEIFGEIGKLLARDNHSASIILSQVSKPWRAVVHNLPYLWDVLVLTRRRPRQKAKLWIQRSKGRIRELIIRSSVLDIPHWSGDSLDLLQWSYLRAFRVQNWDVVSFLESIGQLHSLSNLECHEIERPMGKLLPFGGTSSSLSAEADDGSQPLRQLIITSAVLPAGDQPIRVSNLTSLILQDVATDGGYLADLLEANPLLQHLTLKNIGYGNNTGDSKDAKTSLPCLSVLEIKGLHPPFIYALSLPELQTLRVEYPTTSHNLNNLLRHLVATNTSHLTEITLRSCSCDSTSIIDLLRISPDLQHLEISNNSNQATLVVEALADFYTSQTTTNLSPPATNPEILCPNLTHVNFSKCPSVQTGPLVRMIKFRLPQLPSTEAQQQGEHAVHRPEAEKITSLVIDECHQVDPAWLNWFREKVGSVSCVYMKKKAKFRT</sequence>
<evidence type="ECO:0000313" key="4">
    <source>
        <dbReference type="EMBL" id="KDR82922.1"/>
    </source>
</evidence>
<dbReference type="AlphaFoldDB" id="A0A067TKR7"/>
<dbReference type="Gene3D" id="1.25.40.10">
    <property type="entry name" value="Tetratricopeptide repeat domain"/>
    <property type="match status" value="1"/>
</dbReference>
<dbReference type="PANTHER" id="PTHR22904:SF523">
    <property type="entry name" value="STRESS-INDUCED-PHOSPHOPROTEIN 1"/>
    <property type="match status" value="1"/>
</dbReference>
<gene>
    <name evidence="4" type="ORF">GALMADRAFT_263374</name>
</gene>
<dbReference type="InterPro" id="IPR019734">
    <property type="entry name" value="TPR_rpt"/>
</dbReference>
<dbReference type="SMART" id="SM00028">
    <property type="entry name" value="TPR"/>
    <property type="match status" value="3"/>
</dbReference>
<proteinExistence type="predicted"/>
<dbReference type="InterPro" id="IPR032675">
    <property type="entry name" value="LRR_dom_sf"/>
</dbReference>
<dbReference type="Proteomes" id="UP000027222">
    <property type="component" value="Unassembled WGS sequence"/>
</dbReference>
<dbReference type="SUPFAM" id="SSF81383">
    <property type="entry name" value="F-box domain"/>
    <property type="match status" value="1"/>
</dbReference>
<protein>
    <submittedName>
        <fullName evidence="4">Uncharacterized protein</fullName>
    </submittedName>
</protein>
<dbReference type="STRING" id="685588.A0A067TKR7"/>
<dbReference type="PANTHER" id="PTHR22904">
    <property type="entry name" value="TPR REPEAT CONTAINING PROTEIN"/>
    <property type="match status" value="1"/>
</dbReference>
<dbReference type="EMBL" id="KL142369">
    <property type="protein sequence ID" value="KDR82922.1"/>
    <property type="molecule type" value="Genomic_DNA"/>
</dbReference>
<dbReference type="HOGENOM" id="CLU_511015_0_0_1"/>
<feature type="repeat" description="TPR" evidence="3">
    <location>
        <begin position="37"/>
        <end position="70"/>
    </location>
</feature>
<dbReference type="OrthoDB" id="2423701at2759"/>